<keyword evidence="2" id="KW-1185">Reference proteome</keyword>
<accession>A0A5B7KPP6</accession>
<proteinExistence type="predicted"/>
<reference evidence="1 2" key="1">
    <citation type="submission" date="2019-05" db="EMBL/GenBank/DDBJ databases">
        <title>Another draft genome of Portunus trituberculatus and its Hox gene families provides insights of decapod evolution.</title>
        <authorList>
            <person name="Jeong J.-H."/>
            <person name="Song I."/>
            <person name="Kim S."/>
            <person name="Choi T."/>
            <person name="Kim D."/>
            <person name="Ryu S."/>
            <person name="Kim W."/>
        </authorList>
    </citation>
    <scope>NUCLEOTIDE SEQUENCE [LARGE SCALE GENOMIC DNA]</scope>
    <source>
        <tissue evidence="1">Muscle</tissue>
    </source>
</reference>
<gene>
    <name evidence="1" type="ORF">E2C01_102676</name>
</gene>
<name>A0A5B7KPP6_PORTR</name>
<comment type="caution">
    <text evidence="1">The sequence shown here is derived from an EMBL/GenBank/DDBJ whole genome shotgun (WGS) entry which is preliminary data.</text>
</comment>
<organism evidence="1 2">
    <name type="scientific">Portunus trituberculatus</name>
    <name type="common">Swimming crab</name>
    <name type="synonym">Neptunus trituberculatus</name>
    <dbReference type="NCBI Taxonomy" id="210409"/>
    <lineage>
        <taxon>Eukaryota</taxon>
        <taxon>Metazoa</taxon>
        <taxon>Ecdysozoa</taxon>
        <taxon>Arthropoda</taxon>
        <taxon>Crustacea</taxon>
        <taxon>Multicrustacea</taxon>
        <taxon>Malacostraca</taxon>
        <taxon>Eumalacostraca</taxon>
        <taxon>Eucarida</taxon>
        <taxon>Decapoda</taxon>
        <taxon>Pleocyemata</taxon>
        <taxon>Brachyura</taxon>
        <taxon>Eubrachyura</taxon>
        <taxon>Portunoidea</taxon>
        <taxon>Portunidae</taxon>
        <taxon>Portuninae</taxon>
        <taxon>Portunus</taxon>
    </lineage>
</organism>
<evidence type="ECO:0000313" key="1">
    <source>
        <dbReference type="EMBL" id="MPD06845.1"/>
    </source>
</evidence>
<protein>
    <submittedName>
        <fullName evidence="1">Uncharacterized protein</fullName>
    </submittedName>
</protein>
<sequence length="9" mass="1106">MPCLFVLHF</sequence>
<dbReference type="EMBL" id="VSRR010153283">
    <property type="protein sequence ID" value="MPD06845.1"/>
    <property type="molecule type" value="Genomic_DNA"/>
</dbReference>
<dbReference type="Proteomes" id="UP000324222">
    <property type="component" value="Unassembled WGS sequence"/>
</dbReference>
<evidence type="ECO:0000313" key="2">
    <source>
        <dbReference type="Proteomes" id="UP000324222"/>
    </source>
</evidence>